<dbReference type="EMBL" id="CP003181">
    <property type="protein sequence ID" value="AHJ63287.1"/>
    <property type="molecule type" value="Genomic_DNA"/>
</dbReference>
<reference evidence="2" key="1">
    <citation type="submission" date="2012-06" db="EMBL/GenBank/DDBJ databases">
        <title>Genome analysis of multiple Granulibacter bethesdensis isolates demonstrates substantial genome diversity.</title>
        <authorList>
            <person name="Greenberg D.E."/>
            <person name="Porcella S.F."/>
            <person name="Zarember K."/>
            <person name="Zelazny A.M."/>
            <person name="Bruno D."/>
            <person name="Martens C."/>
            <person name="Barbian K.D."/>
            <person name="Jaske E."/>
            <person name="Holland S.M."/>
        </authorList>
    </citation>
    <scope>NUCLEOTIDE SEQUENCE [LARGE SCALE GENOMIC DNA]</scope>
    <source>
        <strain evidence="2">CGDNIH3</strain>
    </source>
</reference>
<dbReference type="KEGG" id="gbc:GbCGDNIH3_7027"/>
<evidence type="ECO:0000313" key="2">
    <source>
        <dbReference type="Proteomes" id="UP000019438"/>
    </source>
</evidence>
<sequence>MKRMGSMIPPEGEVRFLTITDRQYGRIAVFTGKKRQLAPLSPSQLEFF</sequence>
<dbReference type="Proteomes" id="UP000019438">
    <property type="component" value="Chromosome"/>
</dbReference>
<evidence type="ECO:0000313" key="1">
    <source>
        <dbReference type="EMBL" id="AHJ63287.1"/>
    </source>
</evidence>
<dbReference type="AlphaFoldDB" id="A0AAN0RED2"/>
<name>A0AAN0RED2_9PROT</name>
<gene>
    <name evidence="1" type="ORF">GbCGDNIH3_7027</name>
</gene>
<protein>
    <submittedName>
        <fullName evidence="1">Cytosolic protein</fullName>
    </submittedName>
</protein>
<accession>A0AAN0RED2</accession>
<organism evidence="1 2">
    <name type="scientific">Granulibacter bethesdensis</name>
    <dbReference type="NCBI Taxonomy" id="364410"/>
    <lineage>
        <taxon>Bacteria</taxon>
        <taxon>Pseudomonadati</taxon>
        <taxon>Pseudomonadota</taxon>
        <taxon>Alphaproteobacteria</taxon>
        <taxon>Acetobacterales</taxon>
        <taxon>Acetobacteraceae</taxon>
        <taxon>Granulibacter</taxon>
    </lineage>
</organism>
<proteinExistence type="predicted"/>